<feature type="compositionally biased region" description="Basic residues" evidence="5">
    <location>
        <begin position="1"/>
        <end position="13"/>
    </location>
</feature>
<accession>A0A415L6I0</accession>
<feature type="transmembrane region" description="Helical" evidence="6">
    <location>
        <begin position="210"/>
        <end position="237"/>
    </location>
</feature>
<dbReference type="Proteomes" id="UP000283314">
    <property type="component" value="Unassembled WGS sequence"/>
</dbReference>
<dbReference type="PANTHER" id="PTHR47053:SF1">
    <property type="entry name" value="MUREIN DD-ENDOPEPTIDASE MEPH-RELATED"/>
    <property type="match status" value="1"/>
</dbReference>
<organism evidence="8 9">
    <name type="scientific">Eubacterium ventriosum</name>
    <dbReference type="NCBI Taxonomy" id="39496"/>
    <lineage>
        <taxon>Bacteria</taxon>
        <taxon>Bacillati</taxon>
        <taxon>Bacillota</taxon>
        <taxon>Clostridia</taxon>
        <taxon>Eubacteriales</taxon>
        <taxon>Eubacteriaceae</taxon>
        <taxon>Eubacterium</taxon>
    </lineage>
</organism>
<dbReference type="InterPro" id="IPR038765">
    <property type="entry name" value="Papain-like_cys_pep_sf"/>
</dbReference>
<dbReference type="RefSeq" id="WP_118380037.1">
    <property type="nucleotide sequence ID" value="NZ_CABJDQ010000007.1"/>
</dbReference>
<keyword evidence="3" id="KW-0378">Hydrolase</keyword>
<evidence type="ECO:0000256" key="2">
    <source>
        <dbReference type="ARBA" id="ARBA00022670"/>
    </source>
</evidence>
<evidence type="ECO:0000259" key="7">
    <source>
        <dbReference type="PROSITE" id="PS51935"/>
    </source>
</evidence>
<dbReference type="GeneID" id="66467559"/>
<protein>
    <recommendedName>
        <fullName evidence="7">NlpC/P60 domain-containing protein</fullName>
    </recommendedName>
</protein>
<evidence type="ECO:0000256" key="3">
    <source>
        <dbReference type="ARBA" id="ARBA00022801"/>
    </source>
</evidence>
<comment type="similarity">
    <text evidence="1">Belongs to the peptidase C40 family.</text>
</comment>
<sequence length="566" mass="62790">MEKKKEKKERHIHSRDMPNFRRNDADKRKVIKDKKKVLRQGTDMAVRTGVKTTLDQMEGSEEVENALVTAAVVTTPIRKTASKTTKIIREKAKRKRVKEQSEKNVREKQKSENRKIHSQTHKEDSYAKEKQIRNRENSVKKDTTGGNKVKSGKSNSSSDRGSHSASKSRKVAFFVEKLRSTGMTTSLNSENQKSGVSDIMKTVMIKIGAVLLPIVLLLFSIVAIATALVAVVIAVIYNSPFSIFFPPLENGDTVMTVTSQYVAEFNRDINTLVTEHKDCDIGKIVYVDYEGTSSAPSNYYDVMSVYMVKYGVGNTATVMNETAKANLKTVFDDMCSYTTSTGEEKIKNESGKKEKKKVLYVNVTLKTYHQMETEYGMSDDEISMLNSLMSSENLSSLGITSGSTGTQTGGNKKSSLTQNEINEILNKITDEKAKTAVSFALSKVGYPYSQPLRNSGTHFDCSSLAYYAWNSAGISVMTDGSNTAASEAKWCSDNDCTVKEENLKPGDLIFYSYSNNGRYKNISHVGIYVGDGKMVEAVDEATGVVMQDYHNGGLVMIGRPDKKKKN</sequence>
<proteinExistence type="inferred from homology"/>
<evidence type="ECO:0000256" key="4">
    <source>
        <dbReference type="ARBA" id="ARBA00022807"/>
    </source>
</evidence>
<gene>
    <name evidence="8" type="ORF">DW018_09900</name>
</gene>
<evidence type="ECO:0000256" key="6">
    <source>
        <dbReference type="SAM" id="Phobius"/>
    </source>
</evidence>
<evidence type="ECO:0000313" key="9">
    <source>
        <dbReference type="Proteomes" id="UP000283314"/>
    </source>
</evidence>
<dbReference type="Pfam" id="PF00877">
    <property type="entry name" value="NLPC_P60"/>
    <property type="match status" value="1"/>
</dbReference>
<evidence type="ECO:0000256" key="5">
    <source>
        <dbReference type="SAM" id="MobiDB-lite"/>
    </source>
</evidence>
<dbReference type="Gene3D" id="3.90.1720.10">
    <property type="entry name" value="endopeptidase domain like (from Nostoc punctiforme)"/>
    <property type="match status" value="1"/>
</dbReference>
<dbReference type="SUPFAM" id="SSF54001">
    <property type="entry name" value="Cysteine proteinases"/>
    <property type="match status" value="1"/>
</dbReference>
<dbReference type="GO" id="GO:0008234">
    <property type="term" value="F:cysteine-type peptidase activity"/>
    <property type="evidence" value="ECO:0007669"/>
    <property type="project" value="UniProtKB-KW"/>
</dbReference>
<evidence type="ECO:0000256" key="1">
    <source>
        <dbReference type="ARBA" id="ARBA00007074"/>
    </source>
</evidence>
<reference evidence="8 9" key="1">
    <citation type="submission" date="2018-08" db="EMBL/GenBank/DDBJ databases">
        <title>A genome reference for cultivated species of the human gut microbiota.</title>
        <authorList>
            <person name="Zou Y."/>
            <person name="Xue W."/>
            <person name="Luo G."/>
        </authorList>
    </citation>
    <scope>NUCLEOTIDE SEQUENCE [LARGE SCALE GENOMIC DNA]</scope>
    <source>
        <strain evidence="8 9">AF37-4</strain>
    </source>
</reference>
<feature type="compositionally biased region" description="Basic and acidic residues" evidence="5">
    <location>
        <begin position="98"/>
        <end position="143"/>
    </location>
</feature>
<evidence type="ECO:0000313" key="8">
    <source>
        <dbReference type="EMBL" id="RHL44088.1"/>
    </source>
</evidence>
<keyword evidence="6" id="KW-0812">Transmembrane</keyword>
<dbReference type="GO" id="GO:0006508">
    <property type="term" value="P:proteolysis"/>
    <property type="evidence" value="ECO:0007669"/>
    <property type="project" value="UniProtKB-KW"/>
</dbReference>
<feature type="domain" description="NlpC/P60" evidence="7">
    <location>
        <begin position="430"/>
        <end position="566"/>
    </location>
</feature>
<dbReference type="EMBL" id="QROT01000007">
    <property type="protein sequence ID" value="RHL44088.1"/>
    <property type="molecule type" value="Genomic_DNA"/>
</dbReference>
<comment type="caution">
    <text evidence="8">The sequence shown here is derived from an EMBL/GenBank/DDBJ whole genome shotgun (WGS) entry which is preliminary data.</text>
</comment>
<keyword evidence="6" id="KW-0472">Membrane</keyword>
<dbReference type="PROSITE" id="PS51935">
    <property type="entry name" value="NLPC_P60"/>
    <property type="match status" value="1"/>
</dbReference>
<feature type="compositionally biased region" description="Low complexity" evidence="5">
    <location>
        <begin position="145"/>
        <end position="165"/>
    </location>
</feature>
<dbReference type="AlphaFoldDB" id="A0A415L6I0"/>
<feature type="compositionally biased region" description="Basic and acidic residues" evidence="5">
    <location>
        <begin position="14"/>
        <end position="27"/>
    </location>
</feature>
<dbReference type="InterPro" id="IPR000064">
    <property type="entry name" value="NLP_P60_dom"/>
</dbReference>
<feature type="region of interest" description="Disordered" evidence="5">
    <location>
        <begin position="80"/>
        <end position="168"/>
    </location>
</feature>
<dbReference type="PANTHER" id="PTHR47053">
    <property type="entry name" value="MUREIN DD-ENDOPEPTIDASE MEPH-RELATED"/>
    <property type="match status" value="1"/>
</dbReference>
<dbReference type="InterPro" id="IPR051202">
    <property type="entry name" value="Peptidase_C40"/>
</dbReference>
<keyword evidence="6" id="KW-1133">Transmembrane helix</keyword>
<keyword evidence="4" id="KW-0788">Thiol protease</keyword>
<keyword evidence="2" id="KW-0645">Protease</keyword>
<feature type="region of interest" description="Disordered" evidence="5">
    <location>
        <begin position="1"/>
        <end position="27"/>
    </location>
</feature>
<name>A0A415L6I0_9FIRM</name>